<protein>
    <submittedName>
        <fullName evidence="1">Putative virion structural protein</fullName>
    </submittedName>
</protein>
<organism evidence="1 2">
    <name type="scientific">Erwinia phage vB_EamM_Stratton</name>
    <dbReference type="NCBI Taxonomy" id="1883378"/>
    <lineage>
        <taxon>Viruses</taxon>
        <taxon>Duplodnaviria</taxon>
        <taxon>Heunggongvirae</taxon>
        <taxon>Uroviricota</taxon>
        <taxon>Caudoviricetes</taxon>
        <taxon>Chimalliviridae</taxon>
        <taxon>Erskinevirus</taxon>
        <taxon>Erskinevirus EaH2</taxon>
    </lineage>
</organism>
<reference evidence="2" key="1">
    <citation type="submission" date="2016-06" db="EMBL/GenBank/DDBJ databases">
        <authorList>
            <person name="Berg J.A."/>
            <person name="Stratton M.L."/>
            <person name="Esplin I.D."/>
            <person name="Jensen G.L."/>
            <person name="Merrill B.D."/>
            <person name="Breakwell D.P."/>
            <person name="Hope S."/>
            <person name="Grose J.H."/>
        </authorList>
    </citation>
    <scope>NUCLEOTIDE SEQUENCE [LARGE SCALE GENOMIC DNA]</scope>
</reference>
<dbReference type="InterPro" id="IPR018247">
    <property type="entry name" value="EF_Hand_1_Ca_BS"/>
</dbReference>
<dbReference type="PROSITE" id="PS00018">
    <property type="entry name" value="EF_HAND_1"/>
    <property type="match status" value="1"/>
</dbReference>
<sequence>MAFILRWTNPNAMSTVINIYRDTKDILTSALPAPIATLSNGETEWRDTTALGGKTYYYLMTVTANGKTVAGPSTPYTIAVKRGIGPNTFIHGDDKLGFMGVVPYEERFDVNQLPAAFLAMFPASFTDRPVLLKFSYYGKILYIPEFSPAIGFASWAALYSAGLIYGRDDNGPAGGWGTLPPTKQDAKVIHKGDTYRMRVPRGLVGQNGEDVFPFNDAYQLKDHDATDLVTYNEFNDLYYAMVMDCPVKQRAINAANFSYSFFGAGTVNSANPHYNGGAVCMEHDSVNDRVLHRGKFDAAGGANLSMMQKINYVTPQQTGRYLPLFELVE</sequence>
<dbReference type="Proteomes" id="UP000221949">
    <property type="component" value="Segment"/>
</dbReference>
<evidence type="ECO:0000313" key="1">
    <source>
        <dbReference type="EMBL" id="ANZ50589.1"/>
    </source>
</evidence>
<dbReference type="Gene3D" id="2.60.40.10">
    <property type="entry name" value="Immunoglobulins"/>
    <property type="match status" value="1"/>
</dbReference>
<gene>
    <name evidence="1" type="ORF">STRATTON_164</name>
</gene>
<accession>A0A1B2IH58</accession>
<dbReference type="EMBL" id="KX397373">
    <property type="protein sequence ID" value="ANZ50589.1"/>
    <property type="molecule type" value="Genomic_DNA"/>
</dbReference>
<dbReference type="InterPro" id="IPR013783">
    <property type="entry name" value="Ig-like_fold"/>
</dbReference>
<name>A0A1B2IH58_9CAUD</name>
<evidence type="ECO:0000313" key="2">
    <source>
        <dbReference type="Proteomes" id="UP000221949"/>
    </source>
</evidence>
<proteinExistence type="predicted"/>